<organism evidence="1 2">
    <name type="scientific">Ignisphaera aggregans (strain DSM 17230 / JCM 13409 / AQ1.S1)</name>
    <dbReference type="NCBI Taxonomy" id="583356"/>
    <lineage>
        <taxon>Archaea</taxon>
        <taxon>Thermoproteota</taxon>
        <taxon>Thermoprotei</taxon>
        <taxon>Desulfurococcales</taxon>
        <taxon>Desulfurococcaceae</taxon>
        <taxon>Ignisphaera</taxon>
    </lineage>
</organism>
<dbReference type="EMBL" id="CP002098">
    <property type="protein sequence ID" value="ADM27279.1"/>
    <property type="molecule type" value="Genomic_DNA"/>
</dbReference>
<dbReference type="STRING" id="583356.Igag_0441"/>
<gene>
    <name evidence="1" type="ordered locus">Igag_0441</name>
</gene>
<dbReference type="Proteomes" id="UP000001304">
    <property type="component" value="Chromosome"/>
</dbReference>
<dbReference type="BioCyc" id="IAGG583356:GHAH-444-MONOMER"/>
<name>E0SRK4_IGNAA</name>
<evidence type="ECO:0000313" key="1">
    <source>
        <dbReference type="EMBL" id="ADM27279.1"/>
    </source>
</evidence>
<accession>E0SRK4</accession>
<keyword evidence="2" id="KW-1185">Reference proteome</keyword>
<dbReference type="KEGG" id="iag:Igag_0441"/>
<sequence>MRKMFRDILNRLRGKRVDISSMDRESLQIVYRILYDVRIDLVEAFYKIKDRRLRDIYDPFSMLMLKLDKLIQYLRRILGEPLYAKYDRLSQEDIENYIYKLPLELSITLRNLIHNSRMLKDFASSSATYYLKSMLSNIDDEVEDIAKHIDSIIK</sequence>
<proteinExistence type="predicted"/>
<dbReference type="HOGENOM" id="CLU_1700260_0_0_2"/>
<protein>
    <submittedName>
        <fullName evidence="1">Uncharacterized protein</fullName>
    </submittedName>
</protein>
<reference evidence="1 2" key="1">
    <citation type="journal article" date="2010" name="Stand. Genomic Sci.">
        <title>Complete genome sequence of Ignisphaera aggregans type strain (AQ1.S1).</title>
        <authorList>
            <person name="Goker M."/>
            <person name="Held B."/>
            <person name="Lapidus A."/>
            <person name="Nolan M."/>
            <person name="Spring S."/>
            <person name="Yasawong M."/>
            <person name="Lucas S."/>
            <person name="Glavina Del Rio T."/>
            <person name="Tice H."/>
            <person name="Cheng J.F."/>
            <person name="Goodwin L."/>
            <person name="Tapia R."/>
            <person name="Pitluck S."/>
            <person name="Liolios K."/>
            <person name="Ivanova N."/>
            <person name="Mavromatis K."/>
            <person name="Mikhailova N."/>
            <person name="Pati A."/>
            <person name="Chen A."/>
            <person name="Palaniappan K."/>
            <person name="Brambilla E."/>
            <person name="Land M."/>
            <person name="Hauser L."/>
            <person name="Chang Y.J."/>
            <person name="Jeffries C.D."/>
            <person name="Brettin T."/>
            <person name="Detter J.C."/>
            <person name="Han C."/>
            <person name="Rohde M."/>
            <person name="Sikorski J."/>
            <person name="Woyke T."/>
            <person name="Bristow J."/>
            <person name="Eisen J.A."/>
            <person name="Markowitz V."/>
            <person name="Hugenholtz P."/>
            <person name="Kyrpides N.C."/>
            <person name="Klenk H.P."/>
        </authorList>
    </citation>
    <scope>NUCLEOTIDE SEQUENCE [LARGE SCALE GENOMIC DNA]</scope>
    <source>
        <strain evidence="2">DSM 17230 / JCM 13409 / AQ1.S1</strain>
    </source>
</reference>
<evidence type="ECO:0000313" key="2">
    <source>
        <dbReference type="Proteomes" id="UP000001304"/>
    </source>
</evidence>
<dbReference type="AlphaFoldDB" id="E0SRK4"/>